<evidence type="ECO:0000256" key="7">
    <source>
        <dbReference type="ARBA" id="ARBA00023141"/>
    </source>
</evidence>
<dbReference type="InterPro" id="IPR001240">
    <property type="entry name" value="PRAI_dom"/>
</dbReference>
<dbReference type="Proteomes" id="UP001150925">
    <property type="component" value="Unassembled WGS sequence"/>
</dbReference>
<dbReference type="Gene3D" id="3.20.20.70">
    <property type="entry name" value="Aldolase class I"/>
    <property type="match status" value="1"/>
</dbReference>
<gene>
    <name evidence="10" type="primary">TRP3_1</name>
    <name evidence="10" type="ORF">IWQ62_000196</name>
</gene>
<dbReference type="InterPro" id="IPR044643">
    <property type="entry name" value="TrpF_fam"/>
</dbReference>
<dbReference type="PANTHER" id="PTHR42894">
    <property type="entry name" value="N-(5'-PHOSPHORIBOSYL)ANTHRANILATE ISOMERASE"/>
    <property type="match status" value="1"/>
</dbReference>
<evidence type="ECO:0000256" key="6">
    <source>
        <dbReference type="ARBA" id="ARBA00022822"/>
    </source>
</evidence>
<dbReference type="GO" id="GO:0000162">
    <property type="term" value="P:L-tryptophan biosynthetic process"/>
    <property type="evidence" value="ECO:0007669"/>
    <property type="project" value="UniProtKB-KW"/>
</dbReference>
<dbReference type="AlphaFoldDB" id="A0A9W8B1W6"/>
<name>A0A9W8B1W6_9FUNG</name>
<organism evidence="10 11">
    <name type="scientific">Dispira parvispora</name>
    <dbReference type="NCBI Taxonomy" id="1520584"/>
    <lineage>
        <taxon>Eukaryota</taxon>
        <taxon>Fungi</taxon>
        <taxon>Fungi incertae sedis</taxon>
        <taxon>Zoopagomycota</taxon>
        <taxon>Kickxellomycotina</taxon>
        <taxon>Dimargaritomycetes</taxon>
        <taxon>Dimargaritales</taxon>
        <taxon>Dimargaritaceae</taxon>
        <taxon>Dispira</taxon>
    </lineage>
</organism>
<dbReference type="SUPFAM" id="SSF51366">
    <property type="entry name" value="Ribulose-phoshate binding barrel"/>
    <property type="match status" value="1"/>
</dbReference>
<dbReference type="InterPro" id="IPR011060">
    <property type="entry name" value="RibuloseP-bd_barrel"/>
</dbReference>
<sequence length="247" mass="27238">MSQTLVKICGIQSLEDLQMAAEAGADMLGVIFAPSKRQVDLDTAKAMGTWLRAFRTREQVNVASAPDNEPCQSTNTGWFQDQARQLVVRSKPLLVGVFRNQPLDYIVTVAQQVPLDLVQLHGTEDLRYAQDIPLPVIKAFHVDDTFSDLETLGTPGFHHYILLDAKVAGTSAQGGHGQAFDWKLTAPIKALGHPFILAGGLRPENVRAAVTQVQPWMVDVSSGVETEGRKDRLKIQRFIKEATQREP</sequence>
<evidence type="ECO:0000256" key="3">
    <source>
        <dbReference type="ARBA" id="ARBA00012572"/>
    </source>
</evidence>
<reference evidence="10" key="1">
    <citation type="submission" date="2022-07" db="EMBL/GenBank/DDBJ databases">
        <title>Phylogenomic reconstructions and comparative analyses of Kickxellomycotina fungi.</title>
        <authorList>
            <person name="Reynolds N.K."/>
            <person name="Stajich J.E."/>
            <person name="Barry K."/>
            <person name="Grigoriev I.V."/>
            <person name="Crous P."/>
            <person name="Smith M.E."/>
        </authorList>
    </citation>
    <scope>NUCLEOTIDE SEQUENCE</scope>
    <source>
        <strain evidence="10">RSA 1196</strain>
    </source>
</reference>
<dbReference type="Pfam" id="PF00697">
    <property type="entry name" value="PRAI"/>
    <property type="match status" value="1"/>
</dbReference>
<comment type="pathway">
    <text evidence="1">Amino-acid biosynthesis; L-tryptophan biosynthesis; L-tryptophan from chorismate: step 3/5.</text>
</comment>
<comment type="caution">
    <text evidence="10">The sequence shown here is derived from an EMBL/GenBank/DDBJ whole genome shotgun (WGS) entry which is preliminary data.</text>
</comment>
<evidence type="ECO:0000256" key="1">
    <source>
        <dbReference type="ARBA" id="ARBA00004664"/>
    </source>
</evidence>
<keyword evidence="11" id="KW-1185">Reference proteome</keyword>
<protein>
    <recommendedName>
        <fullName evidence="4">N-(5'-phosphoribosyl)anthranilate isomerase</fullName>
        <ecNumber evidence="3">5.3.1.24</ecNumber>
    </recommendedName>
</protein>
<evidence type="ECO:0000313" key="11">
    <source>
        <dbReference type="Proteomes" id="UP001150925"/>
    </source>
</evidence>
<dbReference type="GO" id="GO:0004640">
    <property type="term" value="F:phosphoribosylanthranilate isomerase activity"/>
    <property type="evidence" value="ECO:0007669"/>
    <property type="project" value="UniProtKB-EC"/>
</dbReference>
<feature type="domain" description="N-(5'phosphoribosyl) anthranilate isomerase (PRAI)" evidence="9">
    <location>
        <begin position="72"/>
        <end position="240"/>
    </location>
</feature>
<dbReference type="InterPro" id="IPR013785">
    <property type="entry name" value="Aldolase_TIM"/>
</dbReference>
<dbReference type="CDD" id="cd00405">
    <property type="entry name" value="PRAI"/>
    <property type="match status" value="1"/>
</dbReference>
<evidence type="ECO:0000256" key="2">
    <source>
        <dbReference type="ARBA" id="ARBA00007571"/>
    </source>
</evidence>
<proteinExistence type="inferred from homology"/>
<evidence type="ECO:0000313" key="10">
    <source>
        <dbReference type="EMBL" id="KAJ1970090.1"/>
    </source>
</evidence>
<evidence type="ECO:0000259" key="9">
    <source>
        <dbReference type="Pfam" id="PF00697"/>
    </source>
</evidence>
<dbReference type="HAMAP" id="MF_00135">
    <property type="entry name" value="PRAI"/>
    <property type="match status" value="1"/>
</dbReference>
<accession>A0A9W8B1W6</accession>
<dbReference type="PANTHER" id="PTHR42894:SF1">
    <property type="entry name" value="N-(5'-PHOSPHORIBOSYL)ANTHRANILATE ISOMERASE"/>
    <property type="match status" value="1"/>
</dbReference>
<dbReference type="OrthoDB" id="524799at2759"/>
<comment type="similarity">
    <text evidence="2">Belongs to the TrpF family.</text>
</comment>
<keyword evidence="7" id="KW-0057">Aromatic amino acid biosynthesis</keyword>
<evidence type="ECO:0000256" key="4">
    <source>
        <dbReference type="ARBA" id="ARBA00022272"/>
    </source>
</evidence>
<dbReference type="EC" id="5.3.1.24" evidence="3"/>
<dbReference type="EMBL" id="JANBPY010000006">
    <property type="protein sequence ID" value="KAJ1970090.1"/>
    <property type="molecule type" value="Genomic_DNA"/>
</dbReference>
<keyword evidence="8" id="KW-0413">Isomerase</keyword>
<keyword evidence="6" id="KW-0822">Tryptophan biosynthesis</keyword>
<keyword evidence="5" id="KW-0028">Amino-acid biosynthesis</keyword>
<evidence type="ECO:0000256" key="5">
    <source>
        <dbReference type="ARBA" id="ARBA00022605"/>
    </source>
</evidence>
<evidence type="ECO:0000256" key="8">
    <source>
        <dbReference type="ARBA" id="ARBA00023235"/>
    </source>
</evidence>